<evidence type="ECO:0000313" key="2">
    <source>
        <dbReference type="Proteomes" id="UP000729402"/>
    </source>
</evidence>
<dbReference type="AlphaFoldDB" id="A0A8J5W796"/>
<reference evidence="1" key="1">
    <citation type="journal article" date="2021" name="bioRxiv">
        <title>Whole Genome Assembly and Annotation of Northern Wild Rice, Zizania palustris L., Supports a Whole Genome Duplication in the Zizania Genus.</title>
        <authorList>
            <person name="Haas M."/>
            <person name="Kono T."/>
            <person name="Macchietto M."/>
            <person name="Millas R."/>
            <person name="McGilp L."/>
            <person name="Shao M."/>
            <person name="Duquette J."/>
            <person name="Hirsch C.N."/>
            <person name="Kimball J."/>
        </authorList>
    </citation>
    <scope>NUCLEOTIDE SEQUENCE</scope>
    <source>
        <tissue evidence="1">Fresh leaf tissue</tissue>
    </source>
</reference>
<name>A0A8J5W796_ZIZPA</name>
<accession>A0A8J5W796</accession>
<dbReference type="EMBL" id="JAAALK010000082">
    <property type="protein sequence ID" value="KAG8084273.1"/>
    <property type="molecule type" value="Genomic_DNA"/>
</dbReference>
<gene>
    <name evidence="1" type="ORF">GUJ93_ZPchr0010g8215</name>
</gene>
<comment type="caution">
    <text evidence="1">The sequence shown here is derived from an EMBL/GenBank/DDBJ whole genome shotgun (WGS) entry which is preliminary data.</text>
</comment>
<feature type="non-terminal residue" evidence="1">
    <location>
        <position position="1"/>
    </location>
</feature>
<dbReference type="Proteomes" id="UP000729402">
    <property type="component" value="Unassembled WGS sequence"/>
</dbReference>
<keyword evidence="2" id="KW-1185">Reference proteome</keyword>
<proteinExistence type="predicted"/>
<evidence type="ECO:0000313" key="1">
    <source>
        <dbReference type="EMBL" id="KAG8084273.1"/>
    </source>
</evidence>
<protein>
    <submittedName>
        <fullName evidence="1">Uncharacterized protein</fullName>
    </submittedName>
</protein>
<reference evidence="1" key="2">
    <citation type="submission" date="2021-02" db="EMBL/GenBank/DDBJ databases">
        <authorList>
            <person name="Kimball J.A."/>
            <person name="Haas M.W."/>
            <person name="Macchietto M."/>
            <person name="Kono T."/>
            <person name="Duquette J."/>
            <person name="Shao M."/>
        </authorList>
    </citation>
    <scope>NUCLEOTIDE SEQUENCE</scope>
    <source>
        <tissue evidence="1">Fresh leaf tissue</tissue>
    </source>
</reference>
<organism evidence="1 2">
    <name type="scientific">Zizania palustris</name>
    <name type="common">Northern wild rice</name>
    <dbReference type="NCBI Taxonomy" id="103762"/>
    <lineage>
        <taxon>Eukaryota</taxon>
        <taxon>Viridiplantae</taxon>
        <taxon>Streptophyta</taxon>
        <taxon>Embryophyta</taxon>
        <taxon>Tracheophyta</taxon>
        <taxon>Spermatophyta</taxon>
        <taxon>Magnoliopsida</taxon>
        <taxon>Liliopsida</taxon>
        <taxon>Poales</taxon>
        <taxon>Poaceae</taxon>
        <taxon>BOP clade</taxon>
        <taxon>Oryzoideae</taxon>
        <taxon>Oryzeae</taxon>
        <taxon>Zizaniinae</taxon>
        <taxon>Zizania</taxon>
    </lineage>
</organism>
<sequence>ALFNNSLVTNPAGGILGLVRGMLVETVLFIIRSSSKEVASSSVPTQKKCAAV</sequence>